<comment type="caution">
    <text evidence="1">The sequence shown here is derived from an EMBL/GenBank/DDBJ whole genome shotgun (WGS) entry which is preliminary data.</text>
</comment>
<reference evidence="1 2" key="1">
    <citation type="submission" date="2020-08" db="EMBL/GenBank/DDBJ databases">
        <title>Genomic Encyclopedia of Type Strains, Phase IV (KMG-IV): sequencing the most valuable type-strain genomes for metagenomic binning, comparative biology and taxonomic classification.</title>
        <authorList>
            <person name="Goeker M."/>
        </authorList>
    </citation>
    <scope>NUCLEOTIDE SEQUENCE [LARGE SCALE GENOMIC DNA]</scope>
    <source>
        <strain evidence="1 2">DSM 23562</strain>
    </source>
</reference>
<gene>
    <name evidence="1" type="ORF">HNQ39_000089</name>
</gene>
<name>A0A7W9SKJ4_ARMRO</name>
<organism evidence="1 2">
    <name type="scientific">Armatimonas rosea</name>
    <dbReference type="NCBI Taxonomy" id="685828"/>
    <lineage>
        <taxon>Bacteria</taxon>
        <taxon>Bacillati</taxon>
        <taxon>Armatimonadota</taxon>
        <taxon>Armatimonadia</taxon>
        <taxon>Armatimonadales</taxon>
        <taxon>Armatimonadaceae</taxon>
        <taxon>Armatimonas</taxon>
    </lineage>
</organism>
<dbReference type="EMBL" id="JACHGW010000001">
    <property type="protein sequence ID" value="MBB6048327.1"/>
    <property type="molecule type" value="Genomic_DNA"/>
</dbReference>
<sequence>MLDPEEEILDEFLAGSPRASTWGELRLALEERLADARERGDTARIEQLQQQVAALAQEEAITRFVEDSVRVTLVRPRVDADDNEFEL</sequence>
<dbReference type="RefSeq" id="WP_184191817.1">
    <property type="nucleotide sequence ID" value="NZ_JACHGW010000001.1"/>
</dbReference>
<evidence type="ECO:0000313" key="1">
    <source>
        <dbReference type="EMBL" id="MBB6048327.1"/>
    </source>
</evidence>
<dbReference type="Proteomes" id="UP000520814">
    <property type="component" value="Unassembled WGS sequence"/>
</dbReference>
<proteinExistence type="predicted"/>
<accession>A0A7W9SKJ4</accession>
<keyword evidence="2" id="KW-1185">Reference proteome</keyword>
<evidence type="ECO:0000313" key="2">
    <source>
        <dbReference type="Proteomes" id="UP000520814"/>
    </source>
</evidence>
<dbReference type="AlphaFoldDB" id="A0A7W9SKJ4"/>
<protein>
    <submittedName>
        <fullName evidence="1">Uncharacterized protein</fullName>
    </submittedName>
</protein>